<dbReference type="PANTHER" id="PTHR47191">
    <property type="entry name" value="OS05G0170800 PROTEIN"/>
    <property type="match status" value="1"/>
</dbReference>
<dbReference type="Pfam" id="PF04379">
    <property type="entry name" value="DUF525"/>
    <property type="match status" value="1"/>
</dbReference>
<evidence type="ECO:0000313" key="2">
    <source>
        <dbReference type="EMBL" id="GJQ08350.1"/>
    </source>
</evidence>
<dbReference type="PROSITE" id="PS51087">
    <property type="entry name" value="APAG"/>
    <property type="match status" value="1"/>
</dbReference>
<name>A0A9C7UM38_9RHOD</name>
<dbReference type="Gene3D" id="2.60.40.1470">
    <property type="entry name" value="ApaG domain"/>
    <property type="match status" value="1"/>
</dbReference>
<feature type="domain" description="ApaG" evidence="1">
    <location>
        <begin position="121"/>
        <end position="248"/>
    </location>
</feature>
<organism evidence="2 4">
    <name type="scientific">Galdieria partita</name>
    <dbReference type="NCBI Taxonomy" id="83374"/>
    <lineage>
        <taxon>Eukaryota</taxon>
        <taxon>Rhodophyta</taxon>
        <taxon>Bangiophyceae</taxon>
        <taxon>Galdieriales</taxon>
        <taxon>Galdieriaceae</taxon>
        <taxon>Galdieria</taxon>
    </lineage>
</organism>
<reference evidence="2" key="2">
    <citation type="submission" date="2022-01" db="EMBL/GenBank/DDBJ databases">
        <authorList>
            <person name="Hirooka S."/>
            <person name="Miyagishima S.Y."/>
        </authorList>
    </citation>
    <scope>NUCLEOTIDE SEQUENCE</scope>
    <source>
        <strain evidence="2">NBRC 102759</strain>
    </source>
</reference>
<evidence type="ECO:0000313" key="3">
    <source>
        <dbReference type="EMBL" id="GJQ11496.1"/>
    </source>
</evidence>
<sequence length="254" mass="28630">MTISILLRAIFRASKALDAEIARGDFSVLLDEYALLYNFLGKNLGPLEDKPTVKAYEEKTCALSTFQLVKEALRRERLRTLQSPNVVASEERHWQRGLSLLQFLHYRTHSLQQLVFEPQSESISHGIKVESYSKYLGECIIPELGRHSFSYYIKLTNVEHTEPVAILGRSWRVADILGRNGRLKPIGLSNQKNPVILKGQSFGYEGQTVIDTKKGTIYGSFEVLKSHSLSLFVANMAPLGLRGKHIVSKIALTE</sequence>
<dbReference type="InterPro" id="IPR007474">
    <property type="entry name" value="ApaG_domain"/>
</dbReference>
<dbReference type="EMBL" id="BQMJ01000024">
    <property type="protein sequence ID" value="GJQ11496.1"/>
    <property type="molecule type" value="Genomic_DNA"/>
</dbReference>
<dbReference type="PANTHER" id="PTHR47191:SF2">
    <property type="entry name" value="OS05G0170800 PROTEIN"/>
    <property type="match status" value="1"/>
</dbReference>
<dbReference type="OrthoDB" id="2305498at2759"/>
<dbReference type="EMBL" id="BQMJ01000001">
    <property type="protein sequence ID" value="GJQ08350.1"/>
    <property type="molecule type" value="Genomic_DNA"/>
</dbReference>
<dbReference type="Proteomes" id="UP001061958">
    <property type="component" value="Unassembled WGS sequence"/>
</dbReference>
<comment type="caution">
    <text evidence="2">The sequence shown here is derived from an EMBL/GenBank/DDBJ whole genome shotgun (WGS) entry which is preliminary data.</text>
</comment>
<reference evidence="2" key="1">
    <citation type="journal article" date="2022" name="Proc. Natl. Acad. Sci. U.S.A.">
        <title>Life cycle and functional genomics of the unicellular red alga Galdieria for elucidating algal and plant evolution and industrial use.</title>
        <authorList>
            <person name="Hirooka S."/>
            <person name="Itabashi T."/>
            <person name="Ichinose T.M."/>
            <person name="Onuma R."/>
            <person name="Fujiwara T."/>
            <person name="Yamashita S."/>
            <person name="Jong L.W."/>
            <person name="Tomita R."/>
            <person name="Iwane A.H."/>
            <person name="Miyagishima S.Y."/>
        </authorList>
    </citation>
    <scope>NUCLEOTIDE SEQUENCE</scope>
    <source>
        <strain evidence="2">NBRC 102759</strain>
    </source>
</reference>
<gene>
    <name evidence="2" type="ORF">GpartN1_g141.t1</name>
    <name evidence="3" type="ORF">GpartN1_g3287.t1</name>
</gene>
<protein>
    <recommendedName>
        <fullName evidence="1">ApaG domain-containing protein</fullName>
    </recommendedName>
</protein>
<dbReference type="InterPro" id="IPR050718">
    <property type="entry name" value="ApaG-like"/>
</dbReference>
<keyword evidence="4" id="KW-1185">Reference proteome</keyword>
<dbReference type="AlphaFoldDB" id="A0A9C7UM38"/>
<accession>A0A9C7UM38</accession>
<dbReference type="InterPro" id="IPR036767">
    <property type="entry name" value="ApaG_sf"/>
</dbReference>
<dbReference type="SUPFAM" id="SSF110069">
    <property type="entry name" value="ApaG-like"/>
    <property type="match status" value="1"/>
</dbReference>
<evidence type="ECO:0000259" key="1">
    <source>
        <dbReference type="PROSITE" id="PS51087"/>
    </source>
</evidence>
<evidence type="ECO:0000313" key="4">
    <source>
        <dbReference type="Proteomes" id="UP001061958"/>
    </source>
</evidence>
<proteinExistence type="predicted"/>